<keyword evidence="2" id="KW-1185">Reference proteome</keyword>
<sequence length="257" mass="27611">MSRARRNGPRSSSCDSLLQRNALTPGPTLQVLLLEASPPDTPASGVVVVAAVLAATSGYGVGAKPELFRLLAGLVSGETGECGARNLPTRMASHRQWKLHLWCCDSCQIDARLAWCSAENEPGLGDHQRRRKFVPDAESVGLGFLPRPPEEVPRRCSRVGGAAREAPAGADARIVGSVRFPDVHDLDHVTVHHASLHDWPVRISGEVVARLHTYIVVRLGGCRIEGLTCGRTRGSRVCLSILDEWTSHGVSQPDGCV</sequence>
<dbReference type="KEGG" id="nda:Ndas_1905"/>
<gene>
    <name evidence="1" type="ordered locus">Ndas_1905</name>
</gene>
<name>D7B668_NOCDD</name>
<reference evidence="1 2" key="1">
    <citation type="journal article" date="2010" name="Stand. Genomic Sci.">
        <title>Complete genome sequence of Nocardiopsis dassonvillei type strain (IMRU 509).</title>
        <authorList>
            <person name="Sun H."/>
            <person name="Lapidus A."/>
            <person name="Nolan M."/>
            <person name="Lucas S."/>
            <person name="Del Rio T.G."/>
            <person name="Tice H."/>
            <person name="Cheng J.F."/>
            <person name="Tapia R."/>
            <person name="Han C."/>
            <person name="Goodwin L."/>
            <person name="Pitluck S."/>
            <person name="Pagani I."/>
            <person name="Ivanova N."/>
            <person name="Mavromatis K."/>
            <person name="Mikhailova N."/>
            <person name="Pati A."/>
            <person name="Chen A."/>
            <person name="Palaniappan K."/>
            <person name="Land M."/>
            <person name="Hauser L."/>
            <person name="Chang Y.J."/>
            <person name="Jeffries C.D."/>
            <person name="Djao O.D."/>
            <person name="Rohde M."/>
            <person name="Sikorski J."/>
            <person name="Goker M."/>
            <person name="Woyke T."/>
            <person name="Bristow J."/>
            <person name="Eisen J.A."/>
            <person name="Markowitz V."/>
            <person name="Hugenholtz P."/>
            <person name="Kyrpides N.C."/>
            <person name="Klenk H.P."/>
        </authorList>
    </citation>
    <scope>NUCLEOTIDE SEQUENCE [LARGE SCALE GENOMIC DNA]</scope>
    <source>
        <strain evidence="2">ATCC 23218 / DSM 43111 / CIP 107115 / JCM 7437 / KCTC 9190 / NBRC 14626 / NCTC 10488 / NRRL B-5397 / IMRU 509</strain>
    </source>
</reference>
<evidence type="ECO:0000313" key="1">
    <source>
        <dbReference type="EMBL" id="ADH67333.1"/>
    </source>
</evidence>
<dbReference type="AlphaFoldDB" id="D7B668"/>
<accession>D7B668</accession>
<dbReference type="Proteomes" id="UP000002219">
    <property type="component" value="Chromosome 1"/>
</dbReference>
<proteinExistence type="predicted"/>
<protein>
    <submittedName>
        <fullName evidence="1">Uncharacterized protein</fullName>
    </submittedName>
</protein>
<dbReference type="HOGENOM" id="CLU_1081121_0_0_11"/>
<evidence type="ECO:0000313" key="2">
    <source>
        <dbReference type="Proteomes" id="UP000002219"/>
    </source>
</evidence>
<organism evidence="1 2">
    <name type="scientific">Nocardiopsis dassonvillei (strain ATCC 23218 / DSM 43111 / CIP 107115 / JCM 7437 / KCTC 9190 / NBRC 14626 / NCTC 10488 / NRRL B-5397 / IMRU 509)</name>
    <name type="common">Actinomadura dassonvillei</name>
    <dbReference type="NCBI Taxonomy" id="446468"/>
    <lineage>
        <taxon>Bacteria</taxon>
        <taxon>Bacillati</taxon>
        <taxon>Actinomycetota</taxon>
        <taxon>Actinomycetes</taxon>
        <taxon>Streptosporangiales</taxon>
        <taxon>Nocardiopsidaceae</taxon>
        <taxon>Nocardiopsis</taxon>
    </lineage>
</organism>
<dbReference type="EMBL" id="CP002040">
    <property type="protein sequence ID" value="ADH67333.1"/>
    <property type="molecule type" value="Genomic_DNA"/>
</dbReference>